<evidence type="ECO:0000259" key="6">
    <source>
        <dbReference type="Pfam" id="PF02721"/>
    </source>
</evidence>
<dbReference type="CDD" id="cd04476">
    <property type="entry name" value="RPA1_DBD_C"/>
    <property type="match status" value="1"/>
</dbReference>
<evidence type="ECO:0000313" key="8">
    <source>
        <dbReference type="EMBL" id="CAI0540111.1"/>
    </source>
</evidence>
<dbReference type="Pfam" id="PF08646">
    <property type="entry name" value="Rep_fac-A_C"/>
    <property type="match status" value="1"/>
</dbReference>
<evidence type="ECO:0000256" key="2">
    <source>
        <dbReference type="ARBA" id="ARBA00022723"/>
    </source>
</evidence>
<dbReference type="Pfam" id="PF02721">
    <property type="entry name" value="DUF223"/>
    <property type="match status" value="1"/>
</dbReference>
<dbReference type="InterPro" id="IPR013955">
    <property type="entry name" value="Rep_factor-A_C"/>
</dbReference>
<dbReference type="Proteomes" id="UP001154282">
    <property type="component" value="Unassembled WGS sequence"/>
</dbReference>
<evidence type="ECO:0000259" key="7">
    <source>
        <dbReference type="Pfam" id="PF08646"/>
    </source>
</evidence>
<dbReference type="AlphaFoldDB" id="A0AAV0Q5D8"/>
<evidence type="ECO:0008006" key="10">
    <source>
        <dbReference type="Google" id="ProtNLM"/>
    </source>
</evidence>
<reference evidence="8" key="1">
    <citation type="submission" date="2022-08" db="EMBL/GenBank/DDBJ databases">
        <authorList>
            <person name="Gutierrez-Valencia J."/>
        </authorList>
    </citation>
    <scope>NUCLEOTIDE SEQUENCE</scope>
</reference>
<dbReference type="InterPro" id="IPR012340">
    <property type="entry name" value="NA-bd_OB-fold"/>
</dbReference>
<dbReference type="PANTHER" id="PTHR47165:SF4">
    <property type="entry name" value="OS03G0429900 PROTEIN"/>
    <property type="match status" value="1"/>
</dbReference>
<name>A0AAV0Q5D8_9ROSI</name>
<keyword evidence="5" id="KW-0238">DNA-binding</keyword>
<comment type="caution">
    <text evidence="8">The sequence shown here is derived from an EMBL/GenBank/DDBJ whole genome shotgun (WGS) entry which is preliminary data.</text>
</comment>
<keyword evidence="3" id="KW-0863">Zinc-finger</keyword>
<evidence type="ECO:0000256" key="5">
    <source>
        <dbReference type="ARBA" id="ARBA00023125"/>
    </source>
</evidence>
<dbReference type="Gene3D" id="2.40.50.140">
    <property type="entry name" value="Nucleic acid-binding proteins"/>
    <property type="match status" value="3"/>
</dbReference>
<comment type="similarity">
    <text evidence="1">Belongs to the replication factor A protein 1 family.</text>
</comment>
<evidence type="ECO:0000256" key="1">
    <source>
        <dbReference type="ARBA" id="ARBA00005690"/>
    </source>
</evidence>
<keyword evidence="2" id="KW-0479">Metal-binding</keyword>
<proteinExistence type="inferred from homology"/>
<organism evidence="8 9">
    <name type="scientific">Linum tenue</name>
    <dbReference type="NCBI Taxonomy" id="586396"/>
    <lineage>
        <taxon>Eukaryota</taxon>
        <taxon>Viridiplantae</taxon>
        <taxon>Streptophyta</taxon>
        <taxon>Embryophyta</taxon>
        <taxon>Tracheophyta</taxon>
        <taxon>Spermatophyta</taxon>
        <taxon>Magnoliopsida</taxon>
        <taxon>eudicotyledons</taxon>
        <taxon>Gunneridae</taxon>
        <taxon>Pentapetalae</taxon>
        <taxon>rosids</taxon>
        <taxon>fabids</taxon>
        <taxon>Malpighiales</taxon>
        <taxon>Linaceae</taxon>
        <taxon>Linum</taxon>
    </lineage>
</organism>
<evidence type="ECO:0000256" key="4">
    <source>
        <dbReference type="ARBA" id="ARBA00022833"/>
    </source>
</evidence>
<evidence type="ECO:0000256" key="3">
    <source>
        <dbReference type="ARBA" id="ARBA00022771"/>
    </source>
</evidence>
<dbReference type="InterPro" id="IPR003871">
    <property type="entry name" value="RFA1B/D_OB_1st"/>
</dbReference>
<dbReference type="InterPro" id="IPR047192">
    <property type="entry name" value="Euk_RPA1_DBD_C"/>
</dbReference>
<evidence type="ECO:0000313" key="9">
    <source>
        <dbReference type="Proteomes" id="UP001154282"/>
    </source>
</evidence>
<keyword evidence="9" id="KW-1185">Reference proteome</keyword>
<dbReference type="GO" id="GO:0003677">
    <property type="term" value="F:DNA binding"/>
    <property type="evidence" value="ECO:0007669"/>
    <property type="project" value="UniProtKB-KW"/>
</dbReference>
<keyword evidence="4" id="KW-0862">Zinc</keyword>
<sequence>MSDGAAMDEHFVEGDRESSVVDNHGSGVAFAGANRWQFVFSIGPMVTNDDDANLENDDKQGGVEEVGDWTEEVDGGGKMEVALVEGRWRSWRRRVKEDDWRRNGDELVLRGVLCREWCSFRSVGAGNVGGALRLSELQPTHPKFSVYKKRGMAPQLLKDLATHSRKWIIQCRVSRKWIATNCNSGKVLHLDMVLIDSEGSDIWAMVPPLLIPKFESSLIEQEVYEIRHFKVAMTKNTFRPVPNRLMIEFDAATLVQHIKTVSPILAYKFYFLNHAAMMKRLYDKKNLSGRVFFLLFFIANPGEMVKVTLWGSIGKQLEDIISRNERTAVILTITSVFVDEFKGATQLKANLDIPEVLEFKARDTNLPAPVLLPEVPAPEIPKISLAQLNDFKSNEAQTDKLFSVEGKVTQVRPNWCYMGCVACPRKVEEDLEEYFCGHCKTTSSIAKAKYRVKFQREDSFGEADFAILEHEGLRFFGVMADELFQSNQRNKEPLPPQIHQIVNMTLKLTVKLTEFNIMNPQTEISVVSIDHDPLQQLNKDLCAKDLGGVTSVGEKMEAALDCEADDQK</sequence>
<accession>A0AAV0Q5D8</accession>
<protein>
    <recommendedName>
        <fullName evidence="10">Replication factor A C-terminal domain-containing protein</fullName>
    </recommendedName>
</protein>
<dbReference type="EMBL" id="CAMGYJ010000009">
    <property type="protein sequence ID" value="CAI0540111.1"/>
    <property type="molecule type" value="Genomic_DNA"/>
</dbReference>
<dbReference type="SUPFAM" id="SSF50249">
    <property type="entry name" value="Nucleic acid-binding proteins"/>
    <property type="match status" value="2"/>
</dbReference>
<feature type="domain" description="Replication factor A C-terminal" evidence="7">
    <location>
        <begin position="402"/>
        <end position="529"/>
    </location>
</feature>
<feature type="domain" description="Replication protein A 70 kDa DNA-binding subunit B/D first OB fold" evidence="6">
    <location>
        <begin position="157"/>
        <end position="257"/>
    </location>
</feature>
<dbReference type="GO" id="GO:0008270">
    <property type="term" value="F:zinc ion binding"/>
    <property type="evidence" value="ECO:0007669"/>
    <property type="project" value="UniProtKB-KW"/>
</dbReference>
<dbReference type="CDD" id="cd04480">
    <property type="entry name" value="RPA1_DBD_A_like"/>
    <property type="match status" value="1"/>
</dbReference>
<gene>
    <name evidence="8" type="ORF">LITE_LOCUS41547</name>
</gene>
<dbReference type="PANTHER" id="PTHR47165">
    <property type="entry name" value="OS03G0429900 PROTEIN"/>
    <property type="match status" value="1"/>
</dbReference>